<dbReference type="Gene3D" id="2.160.20.10">
    <property type="entry name" value="Single-stranded right-handed beta-helix, Pectin lyase-like"/>
    <property type="match status" value="1"/>
</dbReference>
<organism evidence="2 3">
    <name type="scientific">Chryseobacterium camelliae</name>
    <dbReference type="NCBI Taxonomy" id="1265445"/>
    <lineage>
        <taxon>Bacteria</taxon>
        <taxon>Pseudomonadati</taxon>
        <taxon>Bacteroidota</taxon>
        <taxon>Flavobacteriia</taxon>
        <taxon>Flavobacteriales</taxon>
        <taxon>Weeksellaceae</taxon>
        <taxon>Chryseobacterium group</taxon>
        <taxon>Chryseobacterium</taxon>
    </lineage>
</organism>
<evidence type="ECO:0000313" key="2">
    <source>
        <dbReference type="EMBL" id="WBV62031.1"/>
    </source>
</evidence>
<dbReference type="InterPro" id="IPR039448">
    <property type="entry name" value="Beta_helix"/>
</dbReference>
<gene>
    <name evidence="2" type="ORF">PFY12_05435</name>
</gene>
<dbReference type="EMBL" id="CP115859">
    <property type="protein sequence ID" value="WBV62031.1"/>
    <property type="molecule type" value="Genomic_DNA"/>
</dbReference>
<proteinExistence type="predicted"/>
<sequence>MGSAIKIQNGNYPGTTNKNIRITNNIINSTKVGDGILIQNTEFPSVYADSIYIFNNTLSNIGQHGINIRDTRHCRIISNKIININHAGLYLRNNSNFIFENNVIENANENGIFDEGTGENIKILDNKFINVGISGIDKNGLSSGIFMELGAGRTIKNNIIIGSSKMQNGIYIPIKKILILCKLP</sequence>
<evidence type="ECO:0000313" key="3">
    <source>
        <dbReference type="Proteomes" id="UP001210978"/>
    </source>
</evidence>
<dbReference type="InterPro" id="IPR006626">
    <property type="entry name" value="PbH1"/>
</dbReference>
<dbReference type="InterPro" id="IPR012334">
    <property type="entry name" value="Pectin_lyas_fold"/>
</dbReference>
<dbReference type="Proteomes" id="UP001210978">
    <property type="component" value="Chromosome"/>
</dbReference>
<reference evidence="2 3" key="1">
    <citation type="submission" date="2023-01" db="EMBL/GenBank/DDBJ databases">
        <title>Complete genome of Chryseobacterium camelliae VAN22-5A.</title>
        <authorList>
            <person name="Zong G."/>
            <person name="Cao G."/>
        </authorList>
    </citation>
    <scope>NUCLEOTIDE SEQUENCE [LARGE SCALE GENOMIC DNA]</scope>
    <source>
        <strain evidence="2 3">VAN22-5A</strain>
    </source>
</reference>
<keyword evidence="3" id="KW-1185">Reference proteome</keyword>
<dbReference type="Pfam" id="PF13229">
    <property type="entry name" value="Beta_helix"/>
    <property type="match status" value="1"/>
</dbReference>
<dbReference type="SUPFAM" id="SSF51126">
    <property type="entry name" value="Pectin lyase-like"/>
    <property type="match status" value="1"/>
</dbReference>
<dbReference type="InterPro" id="IPR022441">
    <property type="entry name" value="Para_beta_helix_rpt-2"/>
</dbReference>
<evidence type="ECO:0000259" key="1">
    <source>
        <dbReference type="Pfam" id="PF13229"/>
    </source>
</evidence>
<dbReference type="RefSeq" id="WP_271150274.1">
    <property type="nucleotide sequence ID" value="NZ_CP115859.1"/>
</dbReference>
<name>A0ABY7QSN0_9FLAO</name>
<feature type="domain" description="Right handed beta helix" evidence="1">
    <location>
        <begin position="16"/>
        <end position="171"/>
    </location>
</feature>
<dbReference type="SMART" id="SM00710">
    <property type="entry name" value="PbH1"/>
    <property type="match status" value="6"/>
</dbReference>
<dbReference type="InterPro" id="IPR011050">
    <property type="entry name" value="Pectin_lyase_fold/virulence"/>
</dbReference>
<protein>
    <submittedName>
        <fullName evidence="2">Right-handed parallel beta-helix repeat-containing protein</fullName>
    </submittedName>
</protein>
<dbReference type="NCBIfam" id="TIGR03804">
    <property type="entry name" value="para_beta_helix"/>
    <property type="match status" value="1"/>
</dbReference>
<accession>A0ABY7QSN0</accession>